<evidence type="ECO:0008006" key="3">
    <source>
        <dbReference type="Google" id="ProtNLM"/>
    </source>
</evidence>
<name>A0A369L014_9BACT</name>
<reference evidence="1" key="1">
    <citation type="submission" date="2018-04" db="EMBL/GenBank/DDBJ databases">
        <title>Draft genome sequence of the Candidatus Spirobacillus cienkowskii, a pathogen of freshwater Daphnia species, reconstructed from hemolymph metagenomic reads.</title>
        <authorList>
            <person name="Bresciani L."/>
            <person name="Lemos L.N."/>
            <person name="Wale N."/>
            <person name="Lin J.Y."/>
            <person name="Fernandes G.R."/>
            <person name="Duffy M.A."/>
            <person name="Rodrigues J.M."/>
        </authorList>
    </citation>
    <scope>NUCLEOTIDE SEQUENCE [LARGE SCALE GENOMIC DNA]</scope>
    <source>
        <strain evidence="1">Binning01</strain>
    </source>
</reference>
<comment type="caution">
    <text evidence="1">The sequence shown here is derived from an EMBL/GenBank/DDBJ whole genome shotgun (WGS) entry which is preliminary data.</text>
</comment>
<sequence length="368" mass="43338">MPERFHDFSVAKLEMLSNSFWREINPSAKSCVSLIKLLEVYASKENWEQVINLSSRAVLHLDKIYDRADFYHIWICALKDSFDKDGLVLLGRHLFRMRFFHPVFLSLSLISFSFASKNKIARKIYFYLKKTKGIENRFYFEAIGLFFASQKSIESIKMGLFYLRKVTSEKKCSYFSLRNYLRVLSEKNYVNEMTEVYNVMHERFPFAQEPYLVATLIAIDNTDWKEAIRVLNQIILDNPANSCAILSLCQCYNEIGDYLMTVELLSKNKDTFIDNEYDYNCLLGMTLKKIVDIDFDKNLHQLAIRHLQKSYNLAKFFKFPYYSIEKELNDLKNDKNQKIYDDVEINVINVINEQASEANSLFNDRKVG</sequence>
<protein>
    <recommendedName>
        <fullName evidence="3">Tetratricopeptide repeat protein</fullName>
    </recommendedName>
</protein>
<organism evidence="1 2">
    <name type="scientific">Spirobacillus cienkowskii</name>
    <dbReference type="NCBI Taxonomy" id="495820"/>
    <lineage>
        <taxon>Bacteria</taxon>
        <taxon>Pseudomonadati</taxon>
        <taxon>Bdellovibrionota</taxon>
        <taxon>Oligoflexia</taxon>
        <taxon>Silvanigrellales</taxon>
        <taxon>Spirobacillus</taxon>
    </lineage>
</organism>
<accession>A0A369L014</accession>
<proteinExistence type="predicted"/>
<gene>
    <name evidence="1" type="ORF">DCC88_00540</name>
</gene>
<dbReference type="InterPro" id="IPR011990">
    <property type="entry name" value="TPR-like_helical_dom_sf"/>
</dbReference>
<dbReference type="SUPFAM" id="SSF48452">
    <property type="entry name" value="TPR-like"/>
    <property type="match status" value="1"/>
</dbReference>
<evidence type="ECO:0000313" key="1">
    <source>
        <dbReference type="EMBL" id="RDB37314.1"/>
    </source>
</evidence>
<dbReference type="Gene3D" id="1.25.40.10">
    <property type="entry name" value="Tetratricopeptide repeat domain"/>
    <property type="match status" value="1"/>
</dbReference>
<evidence type="ECO:0000313" key="2">
    <source>
        <dbReference type="Proteomes" id="UP000253934"/>
    </source>
</evidence>
<dbReference type="Proteomes" id="UP000253934">
    <property type="component" value="Unassembled WGS sequence"/>
</dbReference>
<keyword evidence="2" id="KW-1185">Reference proteome</keyword>
<dbReference type="AlphaFoldDB" id="A0A369L014"/>
<dbReference type="EMBL" id="QOVW01000002">
    <property type="protein sequence ID" value="RDB37314.1"/>
    <property type="molecule type" value="Genomic_DNA"/>
</dbReference>